<protein>
    <submittedName>
        <fullName evidence="1">TclK</fullName>
    </submittedName>
</protein>
<proteinExistence type="predicted"/>
<dbReference type="AlphaFoldDB" id="A0A097PT69"/>
<keyword evidence="1" id="KW-0614">Plasmid</keyword>
<gene>
    <name evidence="1" type="primary">tclK</name>
</gene>
<evidence type="ECO:0000313" key="1">
    <source>
        <dbReference type="EMBL" id="AIU53946.1"/>
    </source>
</evidence>
<geneLocation type="plasmid" evidence="1">
    <name>pBac115</name>
</geneLocation>
<dbReference type="EMBL" id="KM613043">
    <property type="protein sequence ID" value="AIU53946.1"/>
    <property type="molecule type" value="Genomic_DNA"/>
</dbReference>
<organism evidence="1">
    <name type="scientific">Macrococcoides caseolyticum</name>
    <dbReference type="NCBI Taxonomy" id="69966"/>
    <lineage>
        <taxon>Bacteria</taxon>
        <taxon>Bacillati</taxon>
        <taxon>Bacillota</taxon>
        <taxon>Bacilli</taxon>
        <taxon>Bacillales</taxon>
        <taxon>Staphylococcaceae</taxon>
        <taxon>Macrococcoides</taxon>
    </lineage>
</organism>
<sequence>MIKKMPYSITRKCNRLNSFIDINMNFEEFKNTVEKKKLSMENAKERTKQFLYTAVNQEKNEANRKYIIDLKRNIDKISYEKLDKYKQININHPNYQQYIEDLHDILEYRNFDFSKEYKIILDKHLQDNREAVLQSFECEYFKNGVAMSNRNILKNYYKYVVNNNNKKSRMTQQSIKNYYNRMNLKPSPFSTFTTIEINIEDYIVSDNKHSYEVYSEYNETYYKIIELSLLELDALDNIKKIKLNSSISKTKDNYHYINVEMTPKYMYYKEKEMILKENITINECIHIIKKECFNYSKSMKSIEKNLGSKGVNTFLYLLKNNFLYLSFGIDDYEKDKINKLSDMIKTTQTQDLTIIKVIQNLDKLSHLLNQINNKPFTYKEALVENIYLHTIDLLNLIGKQDIINTIESGSIIYQNNIDTQITFPKEKLEVSFETVDIIHSIFRLFDDNIIEKIFMKKFFEKNYNNTVKFKDFSKHFNSVYNEKNWEMIKKTTELQTIKKLREEFFTYIKNKKINSKDINLDTQWLKKFISTFPDYLDCWESFSMYFQYNKEDNYYILNDIGPGMGRHILRYTRNLDNKNLKFFTDTYKKNISEIENSKKKKYADISSTLSLNINLKSCSLNTQINYPTNNNKNNYNISDLFVTQKNGVLILVDEKGTEIDVTPTGFLFPALAPETYKMLCRFSFSNGVQVNLWDRYSSFIDCNEEHFPNIFINNVLIEREVFNEKASDLQLLLENNTYEMMDLNEYLSNKIGIKEPLEFFSKFTYDIDALINENIIPEDWIKLIKNSKLRKPQYYNLNNYLDFKNFSNIIKSVDSEQYVKIQKVNPRLNDSNEYIYDFYKEGV</sequence>
<accession>A0A097PT69</accession>
<reference evidence="1" key="1">
    <citation type="journal article" date="2014" name="J. Bacteriol.">
        <title>Characterization of a novel plasmid-borne thiopeptide gene cluster in Staphylococcus epidermidis strain 115.</title>
        <authorList>
            <person name="Bennallack P.R."/>
            <person name="Burt S.R."/>
            <person name="Heder M.J."/>
            <person name="Robison R.A."/>
            <person name="Griffitts J.S."/>
        </authorList>
    </citation>
    <scope>NUCLEOTIDE SEQUENCE</scope>
    <source>
        <strain evidence="1">115</strain>
        <plasmid evidence="1">pBac115</plasmid>
    </source>
</reference>
<name>A0A097PT69_9STAP</name>